<organism evidence="1 2">
    <name type="scientific">Pseudobacteriovorax antillogorgiicola</name>
    <dbReference type="NCBI Taxonomy" id="1513793"/>
    <lineage>
        <taxon>Bacteria</taxon>
        <taxon>Pseudomonadati</taxon>
        <taxon>Bdellovibrionota</taxon>
        <taxon>Oligoflexia</taxon>
        <taxon>Oligoflexales</taxon>
        <taxon>Pseudobacteriovoracaceae</taxon>
        <taxon>Pseudobacteriovorax</taxon>
    </lineage>
</organism>
<dbReference type="AlphaFoldDB" id="A0A1Y6BM95"/>
<protein>
    <submittedName>
        <fullName evidence="1">Uncharacterized protein</fullName>
    </submittedName>
</protein>
<proteinExistence type="predicted"/>
<accession>A0A1Y6BM95</accession>
<name>A0A1Y6BM95_9BACT</name>
<reference evidence="2" key="1">
    <citation type="submission" date="2017-04" db="EMBL/GenBank/DDBJ databases">
        <authorList>
            <person name="Varghese N."/>
            <person name="Submissions S."/>
        </authorList>
    </citation>
    <scope>NUCLEOTIDE SEQUENCE [LARGE SCALE GENOMIC DNA]</scope>
    <source>
        <strain evidence="2">RKEM611</strain>
    </source>
</reference>
<gene>
    <name evidence="1" type="ORF">SAMN06296036_10543</name>
</gene>
<evidence type="ECO:0000313" key="2">
    <source>
        <dbReference type="Proteomes" id="UP000192907"/>
    </source>
</evidence>
<dbReference type="EMBL" id="FWZT01000005">
    <property type="protein sequence ID" value="SMF11017.1"/>
    <property type="molecule type" value="Genomic_DNA"/>
</dbReference>
<dbReference type="STRING" id="1513793.SAMN06296036_10543"/>
<evidence type="ECO:0000313" key="1">
    <source>
        <dbReference type="EMBL" id="SMF11017.1"/>
    </source>
</evidence>
<dbReference type="RefSeq" id="WP_159455232.1">
    <property type="nucleotide sequence ID" value="NZ_FWZT01000005.1"/>
</dbReference>
<sequence length="51" mass="5813">MDSYSQFLNPERFIVLNPEKFTVNIYSLSAEMRSICCVGLNLIDEPMAIKA</sequence>
<keyword evidence="2" id="KW-1185">Reference proteome</keyword>
<dbReference type="Proteomes" id="UP000192907">
    <property type="component" value="Unassembled WGS sequence"/>
</dbReference>